<protein>
    <submittedName>
        <fullName evidence="3">Uncharacterized protein</fullName>
    </submittedName>
</protein>
<organism evidence="3 4">
    <name type="scientific">Micromonospora trifolii</name>
    <dbReference type="NCBI Taxonomy" id="2911208"/>
    <lineage>
        <taxon>Bacteria</taxon>
        <taxon>Bacillati</taxon>
        <taxon>Actinomycetota</taxon>
        <taxon>Actinomycetes</taxon>
        <taxon>Micromonosporales</taxon>
        <taxon>Micromonosporaceae</taxon>
        <taxon>Micromonospora</taxon>
    </lineage>
</organism>
<evidence type="ECO:0000313" key="4">
    <source>
        <dbReference type="Proteomes" id="UP001201629"/>
    </source>
</evidence>
<feature type="region of interest" description="Disordered" evidence="1">
    <location>
        <begin position="40"/>
        <end position="88"/>
    </location>
</feature>
<dbReference type="Proteomes" id="UP001201629">
    <property type="component" value="Unassembled WGS sequence"/>
</dbReference>
<evidence type="ECO:0000313" key="3">
    <source>
        <dbReference type="EMBL" id="MCG5446204.1"/>
    </source>
</evidence>
<feature type="signal peptide" evidence="2">
    <location>
        <begin position="1"/>
        <end position="36"/>
    </location>
</feature>
<name>A0ABS9NAE3_9ACTN</name>
<comment type="caution">
    <text evidence="3">The sequence shown here is derived from an EMBL/GenBank/DDBJ whole genome shotgun (WGS) entry which is preliminary data.</text>
</comment>
<sequence length="186" mass="19999">MAAFLYVRKHSDKWTIMSFAAAVLFGFATVAQVALAAAPAEPDGKSPSSTPAPSIAPTTSSPTPQDLRYQLSSSPGDPHTVNVTATASGEPEPGLTYWFILEVNWGDGNIDYYPRRKMTGRSTSFDLTIPANAETTYLRNGRAYGLDSAQNSQAEDLLKRQGARGVNDYFDEATGQPVSDAVTLPY</sequence>
<feature type="compositionally biased region" description="Low complexity" evidence="1">
    <location>
        <begin position="40"/>
        <end position="64"/>
    </location>
</feature>
<reference evidence="3 4" key="1">
    <citation type="submission" date="2022-01" db="EMBL/GenBank/DDBJ databases">
        <authorList>
            <person name="Riesco R."/>
            <person name="Trujillo M.E."/>
        </authorList>
    </citation>
    <scope>NUCLEOTIDE SEQUENCE [LARGE SCALE GENOMIC DNA]</scope>
    <source>
        <strain evidence="3 4">NIE79</strain>
    </source>
</reference>
<keyword evidence="2" id="KW-0732">Signal</keyword>
<dbReference type="EMBL" id="JAKKFD010000044">
    <property type="protein sequence ID" value="MCG5446204.1"/>
    <property type="molecule type" value="Genomic_DNA"/>
</dbReference>
<feature type="compositionally biased region" description="Polar residues" evidence="1">
    <location>
        <begin position="70"/>
        <end position="87"/>
    </location>
</feature>
<dbReference type="RefSeq" id="WP_238681129.1">
    <property type="nucleotide sequence ID" value="NZ_JAKKFD010000044.1"/>
</dbReference>
<evidence type="ECO:0000256" key="1">
    <source>
        <dbReference type="SAM" id="MobiDB-lite"/>
    </source>
</evidence>
<gene>
    <name evidence="3" type="ORF">NIE79_004772</name>
</gene>
<feature type="chain" id="PRO_5045797988" evidence="2">
    <location>
        <begin position="37"/>
        <end position="186"/>
    </location>
</feature>
<keyword evidence="4" id="KW-1185">Reference proteome</keyword>
<accession>A0ABS9NAE3</accession>
<evidence type="ECO:0000256" key="2">
    <source>
        <dbReference type="SAM" id="SignalP"/>
    </source>
</evidence>
<proteinExistence type="predicted"/>